<dbReference type="InterPro" id="IPR035901">
    <property type="entry name" value="GIY-YIG_endonuc_sf"/>
</dbReference>
<dbReference type="SMART" id="SM00465">
    <property type="entry name" value="GIYc"/>
    <property type="match status" value="1"/>
</dbReference>
<proteinExistence type="predicted"/>
<evidence type="ECO:0000259" key="7">
    <source>
        <dbReference type="PROSITE" id="PS50164"/>
    </source>
</evidence>
<organism evidence="9 10">
    <name type="scientific">Candidatus Woesebacteria bacterium GW2011_GWB1_40_12</name>
    <dbReference type="NCBI Taxonomy" id="1618576"/>
    <lineage>
        <taxon>Bacteria</taxon>
        <taxon>Candidatus Woeseibacteriota</taxon>
    </lineage>
</organism>
<dbReference type="Gene3D" id="4.10.860.10">
    <property type="entry name" value="UVR domain"/>
    <property type="match status" value="1"/>
</dbReference>
<feature type="domain" description="GIY-YIG" evidence="7">
    <location>
        <begin position="23"/>
        <end position="99"/>
    </location>
</feature>
<dbReference type="Pfam" id="PF08459">
    <property type="entry name" value="UvrC_RNaseH_dom"/>
    <property type="match status" value="1"/>
</dbReference>
<dbReference type="Proteomes" id="UP000034215">
    <property type="component" value="Unassembled WGS sequence"/>
</dbReference>
<dbReference type="PANTHER" id="PTHR30562">
    <property type="entry name" value="UVRC/OXIDOREDUCTASE"/>
    <property type="match status" value="1"/>
</dbReference>
<feature type="domain" description="UvrC family homology region profile" evidence="8">
    <location>
        <begin position="272"/>
        <end position="373"/>
    </location>
</feature>
<dbReference type="InterPro" id="IPR000305">
    <property type="entry name" value="GIY-YIG_endonuc"/>
</dbReference>
<sequence>MKYPVGSLPKTKLRLRFYLDLPENPGVYIYFKDKTPIYIGKAINLKKRVASYFRLTLEVKTKRMIEEADAISYIKVVSELEALLLEAKLIRLYQPKYNIISKDDKHPLYISITKETYPRVITVRKTDLNIIKSIASFGPFPSSGNVKFVLKLIRRIFPYSDHKIGKRACLYSQIGLCDPCPNDIEKIESGEFKNIARRKYLKNIRNIKSFLDGHLEKVRQGMEKEMKINSKNQDFEQAAEMRNKIQKLEYITSPKISVDSYLENPNLYEDVRQKELAEFKKLLIKFLPEIKKLKRIECFDVAHLHGESATASMVTFIEGTADKSFYRHFRIRQKNSQDDYESMREVARRRKKNLEAWGKPDLIVVDGGAGQLSIFLKEFAEDKIPVIGLAKKFETLVIPGGYLGTTDMRNVRLPKGDVLNLVQRIRNEAHRFAQAYHHKLFARSLFEKDK</sequence>
<dbReference type="GO" id="GO:0006289">
    <property type="term" value="P:nucleotide-excision repair"/>
    <property type="evidence" value="ECO:0007669"/>
    <property type="project" value="InterPro"/>
</dbReference>
<dbReference type="InterPro" id="IPR001162">
    <property type="entry name" value="UvrC_RNase_H_dom"/>
</dbReference>
<reference evidence="9 10" key="1">
    <citation type="journal article" date="2015" name="Nature">
        <title>rRNA introns, odd ribosomes, and small enigmatic genomes across a large radiation of phyla.</title>
        <authorList>
            <person name="Brown C.T."/>
            <person name="Hug L.A."/>
            <person name="Thomas B.C."/>
            <person name="Sharon I."/>
            <person name="Castelle C.J."/>
            <person name="Singh A."/>
            <person name="Wilkins M.J."/>
            <person name="Williams K.H."/>
            <person name="Banfield J.F."/>
        </authorList>
    </citation>
    <scope>NUCLEOTIDE SEQUENCE [LARGE SCALE GENOMIC DNA]</scope>
</reference>
<dbReference type="FunFam" id="3.40.1440.10:FF:000001">
    <property type="entry name" value="UvrABC system protein C"/>
    <property type="match status" value="1"/>
</dbReference>
<feature type="domain" description="UVR" evidence="6">
    <location>
        <begin position="216"/>
        <end position="251"/>
    </location>
</feature>
<evidence type="ECO:0000313" key="9">
    <source>
        <dbReference type="EMBL" id="KKR42957.1"/>
    </source>
</evidence>
<evidence type="ECO:0000256" key="2">
    <source>
        <dbReference type="ARBA" id="ARBA00022763"/>
    </source>
</evidence>
<dbReference type="PROSITE" id="PS50165">
    <property type="entry name" value="UVRC"/>
    <property type="match status" value="1"/>
</dbReference>
<dbReference type="EMBL" id="LBYA01000018">
    <property type="protein sequence ID" value="KKR42957.1"/>
    <property type="molecule type" value="Genomic_DNA"/>
</dbReference>
<accession>A0A0G0TY91</accession>
<evidence type="ECO:0000313" key="10">
    <source>
        <dbReference type="Proteomes" id="UP000034215"/>
    </source>
</evidence>
<dbReference type="InterPro" id="IPR038476">
    <property type="entry name" value="UvrC_RNase_H_dom_sf"/>
</dbReference>
<dbReference type="InterPro" id="IPR047296">
    <property type="entry name" value="GIY-YIG_UvrC_Cho"/>
</dbReference>
<dbReference type="InterPro" id="IPR050066">
    <property type="entry name" value="UvrABC_protein_C"/>
</dbReference>
<keyword evidence="1" id="KW-0963">Cytoplasm</keyword>
<dbReference type="PANTHER" id="PTHR30562:SF1">
    <property type="entry name" value="UVRABC SYSTEM PROTEIN C"/>
    <property type="match status" value="1"/>
</dbReference>
<keyword evidence="4" id="KW-0267">Excision nuclease</keyword>
<evidence type="ECO:0000256" key="5">
    <source>
        <dbReference type="ARBA" id="ARBA00023204"/>
    </source>
</evidence>
<comment type="caution">
    <text evidence="9">The sequence shown here is derived from an EMBL/GenBank/DDBJ whole genome shotgun (WGS) entry which is preliminary data.</text>
</comment>
<dbReference type="SUPFAM" id="SSF82771">
    <property type="entry name" value="GIY-YIG endonuclease"/>
    <property type="match status" value="1"/>
</dbReference>
<dbReference type="Pfam" id="PF01541">
    <property type="entry name" value="GIY-YIG"/>
    <property type="match status" value="1"/>
</dbReference>
<evidence type="ECO:0000256" key="3">
    <source>
        <dbReference type="ARBA" id="ARBA00022769"/>
    </source>
</evidence>
<dbReference type="Gene3D" id="3.40.1440.10">
    <property type="entry name" value="GIY-YIG endonuclease"/>
    <property type="match status" value="1"/>
</dbReference>
<evidence type="ECO:0000259" key="8">
    <source>
        <dbReference type="PROSITE" id="PS50165"/>
    </source>
</evidence>
<dbReference type="PATRIC" id="fig|1618576.3.peg.347"/>
<keyword evidence="2" id="KW-0227">DNA damage</keyword>
<evidence type="ECO:0000256" key="1">
    <source>
        <dbReference type="ARBA" id="ARBA00022490"/>
    </source>
</evidence>
<gene>
    <name evidence="9" type="ORF">UT76_C0018G0009</name>
</gene>
<evidence type="ECO:0000256" key="4">
    <source>
        <dbReference type="ARBA" id="ARBA00022881"/>
    </source>
</evidence>
<evidence type="ECO:0000259" key="6">
    <source>
        <dbReference type="PROSITE" id="PS50151"/>
    </source>
</evidence>
<dbReference type="GO" id="GO:0009380">
    <property type="term" value="C:excinuclease repair complex"/>
    <property type="evidence" value="ECO:0007669"/>
    <property type="project" value="TreeGrafter"/>
</dbReference>
<dbReference type="InterPro" id="IPR036876">
    <property type="entry name" value="UVR_dom_sf"/>
</dbReference>
<dbReference type="Gene3D" id="3.30.420.340">
    <property type="entry name" value="UvrC, RNAse H endonuclease domain"/>
    <property type="match status" value="1"/>
</dbReference>
<dbReference type="AlphaFoldDB" id="A0A0G0TY91"/>
<dbReference type="GO" id="GO:0009381">
    <property type="term" value="F:excinuclease ABC activity"/>
    <property type="evidence" value="ECO:0007669"/>
    <property type="project" value="InterPro"/>
</dbReference>
<protein>
    <submittedName>
        <fullName evidence="9">Excinuclease ABC C subunit domain protein</fullName>
    </submittedName>
</protein>
<dbReference type="SUPFAM" id="SSF46600">
    <property type="entry name" value="C-terminal UvrC-binding domain of UvrB"/>
    <property type="match status" value="1"/>
</dbReference>
<keyword evidence="5" id="KW-0234">DNA repair</keyword>
<dbReference type="CDD" id="cd10434">
    <property type="entry name" value="GIY-YIG_UvrC_Cho"/>
    <property type="match status" value="1"/>
</dbReference>
<dbReference type="InterPro" id="IPR001943">
    <property type="entry name" value="UVR_dom"/>
</dbReference>
<dbReference type="PROSITE" id="PS50151">
    <property type="entry name" value="UVR"/>
    <property type="match status" value="1"/>
</dbReference>
<name>A0A0G0TY91_9BACT</name>
<keyword evidence="3" id="KW-0228">DNA excision</keyword>
<dbReference type="Pfam" id="PF02151">
    <property type="entry name" value="UVR"/>
    <property type="match status" value="1"/>
</dbReference>
<dbReference type="PROSITE" id="PS50164">
    <property type="entry name" value="GIY_YIG"/>
    <property type="match status" value="1"/>
</dbReference>